<evidence type="ECO:0000256" key="3">
    <source>
        <dbReference type="ARBA" id="ARBA00022771"/>
    </source>
</evidence>
<dbReference type="PANTHER" id="PTHR45615:SF40">
    <property type="entry name" value="MYOSIN HEAVY CHAIN, NON-MUSCLE"/>
    <property type="match status" value="1"/>
</dbReference>
<dbReference type="GO" id="GO:0005737">
    <property type="term" value="C:cytoplasm"/>
    <property type="evidence" value="ECO:0007669"/>
    <property type="project" value="TreeGrafter"/>
</dbReference>
<evidence type="ECO:0000256" key="4">
    <source>
        <dbReference type="ARBA" id="ARBA00022833"/>
    </source>
</evidence>
<keyword evidence="2" id="KW-0479">Metal-binding</keyword>
<dbReference type="GO" id="GO:0016460">
    <property type="term" value="C:myosin II complex"/>
    <property type="evidence" value="ECO:0007669"/>
    <property type="project" value="TreeGrafter"/>
</dbReference>
<evidence type="ECO:0000313" key="10">
    <source>
        <dbReference type="Proteomes" id="UP000663879"/>
    </source>
</evidence>
<comment type="caution">
    <text evidence="9">The sequence shown here is derived from an EMBL/GenBank/DDBJ whole genome shotgun (WGS) entry which is preliminary data.</text>
</comment>
<dbReference type="AlphaFoldDB" id="A0A813PYN7"/>
<dbReference type="Proteomes" id="UP000663879">
    <property type="component" value="Unassembled WGS sequence"/>
</dbReference>
<reference evidence="9" key="1">
    <citation type="submission" date="2021-02" db="EMBL/GenBank/DDBJ databases">
        <authorList>
            <person name="Nowell W R."/>
        </authorList>
    </citation>
    <scope>NUCLEOTIDE SEQUENCE</scope>
    <source>
        <strain evidence="9">Ploen Becks lab</strain>
    </source>
</reference>
<sequence>MNSEKILTKRNFSNSDDKSNEFINLERTGKSVKAFLISKSDATERHFDNQILTKSDGINKLVIKIKESPVQKNSPLGNFAFTEQTSGDYDHEDNLIIIDDEEHPEKKTVGFDSDSSFIDNIFNVSKTFLGSVKNSLSGLMEKVSEELNKEDEIYASTPKNKHSKNEDIFNFQPERDEFLTEIGKKNRLIVEKENLIQDLQSKLIEIEEKQTIDYKLLESEKIRLENVFASRNTEFNRYKDECAENEENINSEISWLVSYRNENEKLQIQNEKLISENKNMSENLNRRKCQYPKCNSQGNKNSKQKSHWSITNCPNYIEDQKAKKWLEQAIIELREELEKSKKEINREKETQSLKNTKQIVLLEDSNIQNLKNELDRYKLDIKKISENKDFEDKKLNQMTADTDKLKDILKNLQKINQNLEEKLNEYQLEFKRQINILQNEKDDLNKKNEDILKESKELRFREENLRSNTSNEIAKLKQDKLELKSKMIDFEALQKEKNELNSQLDALRGISQIEADKMSEEFSEKNRIISELLDQKEKLQTELIFLQTDNKQNDEVSRLENKINNLEKELRDKRAHEENLRSNTSNEIAKLKQDKLELESKIQNQQQNLNDIKYKYNDQLAIFRKRFEDLNEKNSKLARENLSRVEDLNAQLEIEKNFKISSDQTAKIAKGEIERLKKDISDLKTSFKLPNRDGSDYFIFNAKEVKCPYQVCKGLGNVDPKFSKHFKAAYCPLNPENKVKMVQQKDKLAKFKPSKSELLTDDEMDYEIPKTNIFGDLIKECEKIDLDFSIDRNFRKRTSESESDSEPSLKKKDGKLIDSKKTIEKNRTGNLSKGIIELIERSTIVGIYVSDGSADGRLVYRGPNGGHFYLKNSGLVGYIQDVLQKVEFFN</sequence>
<dbReference type="PANTHER" id="PTHR45615">
    <property type="entry name" value="MYOSIN HEAVY CHAIN, NON-MUSCLE"/>
    <property type="match status" value="1"/>
</dbReference>
<evidence type="ECO:0000313" key="9">
    <source>
        <dbReference type="EMBL" id="CAF0755729.1"/>
    </source>
</evidence>
<dbReference type="InterPro" id="IPR036060">
    <property type="entry name" value="Znf_C2H2C_sf"/>
</dbReference>
<evidence type="ECO:0000256" key="5">
    <source>
        <dbReference type="ARBA" id="ARBA00023015"/>
    </source>
</evidence>
<evidence type="ECO:0000256" key="1">
    <source>
        <dbReference type="ARBA" id="ARBA00004123"/>
    </source>
</evidence>
<accession>A0A813PYN7</accession>
<protein>
    <submittedName>
        <fullName evidence="9">Uncharacterized protein</fullName>
    </submittedName>
</protein>
<gene>
    <name evidence="9" type="ORF">OXX778_LOCUS4162</name>
</gene>
<keyword evidence="7" id="KW-0539">Nucleus</keyword>
<dbReference type="GO" id="GO:0008270">
    <property type="term" value="F:zinc ion binding"/>
    <property type="evidence" value="ECO:0007669"/>
    <property type="project" value="UniProtKB-KW"/>
</dbReference>
<dbReference type="GO" id="GO:0006355">
    <property type="term" value="P:regulation of DNA-templated transcription"/>
    <property type="evidence" value="ECO:0007669"/>
    <property type="project" value="InterPro"/>
</dbReference>
<keyword evidence="8" id="KW-0175">Coiled coil</keyword>
<dbReference type="InterPro" id="IPR002515">
    <property type="entry name" value="Znf_C2H2C"/>
</dbReference>
<keyword evidence="10" id="KW-1185">Reference proteome</keyword>
<dbReference type="GO" id="GO:0051015">
    <property type="term" value="F:actin filament binding"/>
    <property type="evidence" value="ECO:0007669"/>
    <property type="project" value="TreeGrafter"/>
</dbReference>
<dbReference type="EMBL" id="CAJNOC010000397">
    <property type="protein sequence ID" value="CAF0755729.1"/>
    <property type="molecule type" value="Genomic_DNA"/>
</dbReference>
<keyword evidence="5" id="KW-0805">Transcription regulation</keyword>
<dbReference type="GO" id="GO:0005634">
    <property type="term" value="C:nucleus"/>
    <property type="evidence" value="ECO:0007669"/>
    <property type="project" value="UniProtKB-SubCell"/>
</dbReference>
<dbReference type="GO" id="GO:0000146">
    <property type="term" value="F:microfilament motor activity"/>
    <property type="evidence" value="ECO:0007669"/>
    <property type="project" value="TreeGrafter"/>
</dbReference>
<dbReference type="SUPFAM" id="SSF103637">
    <property type="entry name" value="CCHHC domain"/>
    <property type="match status" value="2"/>
</dbReference>
<evidence type="ECO:0000256" key="6">
    <source>
        <dbReference type="ARBA" id="ARBA00023163"/>
    </source>
</evidence>
<feature type="coiled-coil region" evidence="8">
    <location>
        <begin position="323"/>
        <end position="686"/>
    </location>
</feature>
<comment type="subcellular location">
    <subcellularLocation>
        <location evidence="1">Nucleus</location>
    </subcellularLocation>
</comment>
<proteinExistence type="predicted"/>
<keyword evidence="3" id="KW-0863">Zinc-finger</keyword>
<evidence type="ECO:0000256" key="2">
    <source>
        <dbReference type="ARBA" id="ARBA00022723"/>
    </source>
</evidence>
<name>A0A813PYN7_9BILA</name>
<evidence type="ECO:0000256" key="7">
    <source>
        <dbReference type="ARBA" id="ARBA00023242"/>
    </source>
</evidence>
<keyword evidence="6" id="KW-0804">Transcription</keyword>
<evidence type="ECO:0000256" key="8">
    <source>
        <dbReference type="SAM" id="Coils"/>
    </source>
</evidence>
<feature type="coiled-coil region" evidence="8">
    <location>
        <begin position="256"/>
        <end position="290"/>
    </location>
</feature>
<dbReference type="GO" id="GO:0032982">
    <property type="term" value="C:myosin filament"/>
    <property type="evidence" value="ECO:0007669"/>
    <property type="project" value="TreeGrafter"/>
</dbReference>
<dbReference type="PROSITE" id="PS51802">
    <property type="entry name" value="ZF_CCHHC"/>
    <property type="match status" value="2"/>
</dbReference>
<keyword evidence="4" id="KW-0862">Zinc</keyword>
<organism evidence="9 10">
    <name type="scientific">Brachionus calyciflorus</name>
    <dbReference type="NCBI Taxonomy" id="104777"/>
    <lineage>
        <taxon>Eukaryota</taxon>
        <taxon>Metazoa</taxon>
        <taxon>Spiralia</taxon>
        <taxon>Gnathifera</taxon>
        <taxon>Rotifera</taxon>
        <taxon>Eurotatoria</taxon>
        <taxon>Monogononta</taxon>
        <taxon>Pseudotrocha</taxon>
        <taxon>Ploima</taxon>
        <taxon>Brachionidae</taxon>
        <taxon>Brachionus</taxon>
    </lineage>
</organism>